<reference evidence="2 3" key="1">
    <citation type="submission" date="2016-04" db="EMBL/GenBank/DDBJ databases">
        <title>Genome analyses suggest a sexual origin of heterokaryosis in a supposedly ancient asexual fungus.</title>
        <authorList>
            <person name="Ropars J."/>
            <person name="Sedzielewska K."/>
            <person name="Noel J."/>
            <person name="Charron P."/>
            <person name="Farinelli L."/>
            <person name="Marton T."/>
            <person name="Kruger M."/>
            <person name="Pelin A."/>
            <person name="Brachmann A."/>
            <person name="Corradi N."/>
        </authorList>
    </citation>
    <scope>NUCLEOTIDE SEQUENCE [LARGE SCALE GENOMIC DNA]</scope>
    <source>
        <strain evidence="2 3">A5</strain>
    </source>
</reference>
<accession>A0A2N0P7L5</accession>
<gene>
    <name evidence="2" type="ORF">RhiirA5_380656</name>
</gene>
<dbReference type="AlphaFoldDB" id="A0A2N0P7L5"/>
<evidence type="ECO:0000313" key="3">
    <source>
        <dbReference type="Proteomes" id="UP000232722"/>
    </source>
</evidence>
<name>A0A2N0P7L5_9GLOM</name>
<protein>
    <submittedName>
        <fullName evidence="2">Uncharacterized protein</fullName>
    </submittedName>
</protein>
<organism evidence="2 3">
    <name type="scientific">Rhizophagus irregularis</name>
    <dbReference type="NCBI Taxonomy" id="588596"/>
    <lineage>
        <taxon>Eukaryota</taxon>
        <taxon>Fungi</taxon>
        <taxon>Fungi incertae sedis</taxon>
        <taxon>Mucoromycota</taxon>
        <taxon>Glomeromycotina</taxon>
        <taxon>Glomeromycetes</taxon>
        <taxon>Glomerales</taxon>
        <taxon>Glomeraceae</taxon>
        <taxon>Rhizophagus</taxon>
    </lineage>
</organism>
<evidence type="ECO:0000313" key="2">
    <source>
        <dbReference type="EMBL" id="PKC02831.1"/>
    </source>
</evidence>
<dbReference type="VEuPathDB" id="FungiDB:FUN_016571"/>
<reference evidence="2 3" key="2">
    <citation type="submission" date="2017-09" db="EMBL/GenBank/DDBJ databases">
        <title>Extensive intraspecific genome diversity in a model arbuscular mycorrhizal fungus.</title>
        <authorList>
            <person name="Chen E.C."/>
            <person name="Morin E."/>
            <person name="Beaudet D."/>
            <person name="Noel J."/>
            <person name="Ndikumana S."/>
            <person name="Charron P."/>
            <person name="St-Onge C."/>
            <person name="Giorgi J."/>
            <person name="Grigoriev I.V."/>
            <person name="Roux C."/>
            <person name="Martin F.M."/>
            <person name="Corradi N."/>
        </authorList>
    </citation>
    <scope>NUCLEOTIDE SEQUENCE [LARGE SCALE GENOMIC DNA]</scope>
    <source>
        <strain evidence="2 3">A5</strain>
    </source>
</reference>
<sequence length="241" mass="27586">MMCENTKSLLTSSRTISCEYDIKITIIHKKKIPVAQDQSVSSDADEIVEFRSLWWEKGIFHPKAKWEEEKQFDAIHGTPAHMSSMGAVRTRADNTGHESDATFRPLKPPVRPPHGSDGEDEPWPNVVLEVAYSESESDVLKKVQQFWLKNPSRVHDVIVVKIDYVAPGETPTRMQFEFGTHDQNGRPLNIQQGTCVININLDCFYHGTFPRITIPRNQVPDPIQLDFLLLRNCFLRAFEKI</sequence>
<dbReference type="VEuPathDB" id="FungiDB:RhiirA1_409985"/>
<dbReference type="Proteomes" id="UP000232722">
    <property type="component" value="Unassembled WGS sequence"/>
</dbReference>
<proteinExistence type="predicted"/>
<feature type="region of interest" description="Disordered" evidence="1">
    <location>
        <begin position="95"/>
        <end position="123"/>
    </location>
</feature>
<comment type="caution">
    <text evidence="2">The sequence shown here is derived from an EMBL/GenBank/DDBJ whole genome shotgun (WGS) entry which is preliminary data.</text>
</comment>
<dbReference type="EMBL" id="LLXJ01001305">
    <property type="protein sequence ID" value="PKC02831.1"/>
    <property type="molecule type" value="Genomic_DNA"/>
</dbReference>
<evidence type="ECO:0000256" key="1">
    <source>
        <dbReference type="SAM" id="MobiDB-lite"/>
    </source>
</evidence>
<dbReference type="VEuPathDB" id="FungiDB:RhiirFUN_013298"/>